<reference evidence="1 2" key="1">
    <citation type="submission" date="2016-02" db="EMBL/GenBank/DDBJ databases">
        <title>Draft genome sequence of the strain BR 10247T Bradyrhizobium neotropicale isolated from nodules of Centrolobium paraense.</title>
        <authorList>
            <person name="Simoes-Araujo J.L."/>
            <person name="Barauna A.C."/>
            <person name="Silva K."/>
            <person name="Zilli J.E."/>
        </authorList>
    </citation>
    <scope>NUCLEOTIDE SEQUENCE [LARGE SCALE GENOMIC DNA]</scope>
    <source>
        <strain evidence="1 2">BR 10247</strain>
    </source>
</reference>
<proteinExistence type="predicted"/>
<name>A0A176ZD36_9BRAD</name>
<evidence type="ECO:0000313" key="2">
    <source>
        <dbReference type="Proteomes" id="UP000077173"/>
    </source>
</evidence>
<dbReference type="AlphaFoldDB" id="A0A176ZD36"/>
<evidence type="ECO:0000313" key="1">
    <source>
        <dbReference type="EMBL" id="OAF18561.1"/>
    </source>
</evidence>
<sequence>MSGTAKTFESTRAAFLAASAVFLSKRTEVDFRKRREELDGTEICHVGLRQESAECVSFSVTALSHNKGRGHIGWGRLL</sequence>
<gene>
    <name evidence="1" type="ORF">AXW67_03340</name>
</gene>
<organism evidence="1 2">
    <name type="scientific">Bradyrhizobium neotropicale</name>
    <dbReference type="NCBI Taxonomy" id="1497615"/>
    <lineage>
        <taxon>Bacteria</taxon>
        <taxon>Pseudomonadati</taxon>
        <taxon>Pseudomonadota</taxon>
        <taxon>Alphaproteobacteria</taxon>
        <taxon>Hyphomicrobiales</taxon>
        <taxon>Nitrobacteraceae</taxon>
        <taxon>Bradyrhizobium</taxon>
    </lineage>
</organism>
<dbReference type="EMBL" id="LSEF01000033">
    <property type="protein sequence ID" value="OAF18561.1"/>
    <property type="molecule type" value="Genomic_DNA"/>
</dbReference>
<protein>
    <submittedName>
        <fullName evidence="1">Uncharacterized protein</fullName>
    </submittedName>
</protein>
<keyword evidence="2" id="KW-1185">Reference proteome</keyword>
<accession>A0A176ZD36</accession>
<dbReference type="Proteomes" id="UP000077173">
    <property type="component" value="Unassembled WGS sequence"/>
</dbReference>
<comment type="caution">
    <text evidence="1">The sequence shown here is derived from an EMBL/GenBank/DDBJ whole genome shotgun (WGS) entry which is preliminary data.</text>
</comment>